<comment type="caution">
    <text evidence="1">The sequence shown here is derived from an EMBL/GenBank/DDBJ whole genome shotgun (WGS) entry which is preliminary data.</text>
</comment>
<organism evidence="1 2">
    <name type="scientific">Purpureocillium lilacinum</name>
    <name type="common">Paecilomyces lilacinus</name>
    <dbReference type="NCBI Taxonomy" id="33203"/>
    <lineage>
        <taxon>Eukaryota</taxon>
        <taxon>Fungi</taxon>
        <taxon>Dikarya</taxon>
        <taxon>Ascomycota</taxon>
        <taxon>Pezizomycotina</taxon>
        <taxon>Sordariomycetes</taxon>
        <taxon>Hypocreomycetidae</taxon>
        <taxon>Hypocreales</taxon>
        <taxon>Ophiocordycipitaceae</taxon>
        <taxon>Purpureocillium</taxon>
    </lineage>
</organism>
<accession>A0ACC4DFP1</accession>
<keyword evidence="2" id="KW-1185">Reference proteome</keyword>
<protein>
    <submittedName>
        <fullName evidence="1">Uncharacterized protein</fullName>
    </submittedName>
</protein>
<proteinExistence type="predicted"/>
<dbReference type="Proteomes" id="UP001638806">
    <property type="component" value="Unassembled WGS sequence"/>
</dbReference>
<sequence length="303" mass="32777">MIPRHVDNDHGKQTSQCHPPSSAPRLATGRAPTRALLSAVHSPSLSPTYVLPASVSILRLVHVKTQRSASDECCALDNVMFEAQGTRDCMISVLIRVARVGRKGRRPRPPNERRPHGEGIGALGVGMSGRRLLQARGIPASHPPPRRRPPATVALASPRLPFWDGRATVLLSTDSRPALPAKRPQVLNRMFRVVPLGRQAAATASDSSRCTSSACKEARLTSVQGIHRRVYRDDIIASLSYAHRVMTGALALPLRLRGRFPNMASLLRRGLVDARPARQVAGSESLSCGSVSLGQPWRLGLGE</sequence>
<name>A0ACC4DFP1_PURLI</name>
<dbReference type="EMBL" id="JBGNUJ010000010">
    <property type="protein sequence ID" value="KAL3954647.1"/>
    <property type="molecule type" value="Genomic_DNA"/>
</dbReference>
<evidence type="ECO:0000313" key="2">
    <source>
        <dbReference type="Proteomes" id="UP001638806"/>
    </source>
</evidence>
<gene>
    <name evidence="1" type="ORF">ACCO45_010210</name>
</gene>
<reference evidence="1" key="1">
    <citation type="submission" date="2024-12" db="EMBL/GenBank/DDBJ databases">
        <title>Comparative genomics and development of molecular markers within Purpureocillium lilacinum and among Purpureocillium species.</title>
        <authorList>
            <person name="Yeh Z.-Y."/>
            <person name="Ni N.-T."/>
            <person name="Lo P.-H."/>
            <person name="Mushyakhwo K."/>
            <person name="Lin C.-F."/>
            <person name="Nai Y.-S."/>
        </authorList>
    </citation>
    <scope>NUCLEOTIDE SEQUENCE</scope>
    <source>
        <strain evidence="1">NCHU-NPUST-175</strain>
    </source>
</reference>
<evidence type="ECO:0000313" key="1">
    <source>
        <dbReference type="EMBL" id="KAL3954647.1"/>
    </source>
</evidence>